<keyword evidence="2" id="KW-1185">Reference proteome</keyword>
<accession>A0ACB9NY60</accession>
<dbReference type="EMBL" id="CM042886">
    <property type="protein sequence ID" value="KAI4340592.1"/>
    <property type="molecule type" value="Genomic_DNA"/>
</dbReference>
<evidence type="ECO:0000313" key="2">
    <source>
        <dbReference type="Proteomes" id="UP001057402"/>
    </source>
</evidence>
<gene>
    <name evidence="1" type="ORF">MLD38_025411</name>
</gene>
<sequence>MGVNLLSYNPHDPSGLESYAYKWERTHYASLFQDIYKDLANGEELTNEKDHVSISGRAFEKLAFLTLRDDFGTTQKRRLLADQFEQLQAVVNIGDIFGACGTVKRTERLSLCVNSFSIFTKSLLSLPDKHYRQSQYMVYEIGCIFRNEGIYTRHNHEFTTIEMYETYSDYQSMMNMAEETVTRCALAVQNKLTIGYQGLEISLERPWGWETMHNLVKETARIDFANWKNDLKAAKEVTLNNSREHHQKCPRR</sequence>
<name>A0ACB9NY60_9MYRT</name>
<reference evidence="2" key="1">
    <citation type="journal article" date="2023" name="Front. Plant Sci.">
        <title>Chromosomal-level genome assembly of Melastoma candidum provides insights into trichome evolution.</title>
        <authorList>
            <person name="Zhong Y."/>
            <person name="Wu W."/>
            <person name="Sun C."/>
            <person name="Zou P."/>
            <person name="Liu Y."/>
            <person name="Dai S."/>
            <person name="Zhou R."/>
        </authorList>
    </citation>
    <scope>NUCLEOTIDE SEQUENCE [LARGE SCALE GENOMIC DNA]</scope>
</reference>
<evidence type="ECO:0000313" key="1">
    <source>
        <dbReference type="EMBL" id="KAI4340592.1"/>
    </source>
</evidence>
<comment type="caution">
    <text evidence="1">The sequence shown here is derived from an EMBL/GenBank/DDBJ whole genome shotgun (WGS) entry which is preliminary data.</text>
</comment>
<organism evidence="1 2">
    <name type="scientific">Melastoma candidum</name>
    <dbReference type="NCBI Taxonomy" id="119954"/>
    <lineage>
        <taxon>Eukaryota</taxon>
        <taxon>Viridiplantae</taxon>
        <taxon>Streptophyta</taxon>
        <taxon>Embryophyta</taxon>
        <taxon>Tracheophyta</taxon>
        <taxon>Spermatophyta</taxon>
        <taxon>Magnoliopsida</taxon>
        <taxon>eudicotyledons</taxon>
        <taxon>Gunneridae</taxon>
        <taxon>Pentapetalae</taxon>
        <taxon>rosids</taxon>
        <taxon>malvids</taxon>
        <taxon>Myrtales</taxon>
        <taxon>Melastomataceae</taxon>
        <taxon>Melastomatoideae</taxon>
        <taxon>Melastomateae</taxon>
        <taxon>Melastoma</taxon>
    </lineage>
</organism>
<protein>
    <submittedName>
        <fullName evidence="1">Uncharacterized protein</fullName>
    </submittedName>
</protein>
<dbReference type="Proteomes" id="UP001057402">
    <property type="component" value="Chromosome 7"/>
</dbReference>
<proteinExistence type="predicted"/>